<comment type="caution">
    <text evidence="2">The sequence shown here is derived from an EMBL/GenBank/DDBJ whole genome shotgun (WGS) entry which is preliminary data.</text>
</comment>
<feature type="chain" id="PRO_5040428742" evidence="1">
    <location>
        <begin position="20"/>
        <end position="450"/>
    </location>
</feature>
<sequence length="450" mass="46569">MKFHTTVALLACLSPIARAQSCQADKCFPSLKLNPALAKIATTVCQGLLHTTPPATAYKTTTTTVVSTSTPAAPTNTVTTTTSTTVTTGVLCSTTITQQQALTTSYGFTQQHVIKRRDVGKRHEEKRQAAAFAVMAAGCTEKSAALTAKVSKACSCFLTPTATQTVTVTTTSVSIAGVPAAVTTTITATNTATIQSCTSTTTSTVYIGGAGGMTCGVPVASYTSGSITCANTAAAPSATNARFRIESNDSEGTLFEGCIASGPRSITTPSGGTHLCDGTNNNANPSPGATLSTQIDEAAFEYGFTYDGSYSSQFQDFFITRIGASTQTSSQFWGVLVDEVFTPRGGCQSQYNNGQRGLWTYDAFNAHGFLVVSPDYAAVAPNIPVTVSISVANPNSGSRSPQSGVSLSDKGISDASGQVTFIAPSARGCYVLKATSPGYIRSNAFYLSVF</sequence>
<evidence type="ECO:0000313" key="3">
    <source>
        <dbReference type="Proteomes" id="UP000801428"/>
    </source>
</evidence>
<dbReference type="OrthoDB" id="10007757at2759"/>
<name>A0A9P4T4R3_CURKU</name>
<keyword evidence="1" id="KW-0732">Signal</keyword>
<proteinExistence type="predicted"/>
<dbReference type="Proteomes" id="UP000801428">
    <property type="component" value="Unassembled WGS sequence"/>
</dbReference>
<protein>
    <submittedName>
        <fullName evidence="2">Uncharacterized protein</fullName>
    </submittedName>
</protein>
<feature type="signal peptide" evidence="1">
    <location>
        <begin position="1"/>
        <end position="19"/>
    </location>
</feature>
<reference evidence="2" key="1">
    <citation type="submission" date="2019-04" db="EMBL/GenBank/DDBJ databases">
        <title>Sequencing of skin fungus with MAO and IRED activity.</title>
        <authorList>
            <person name="Marsaioli A.J."/>
            <person name="Bonatto J.M.C."/>
            <person name="Reis Junior O."/>
        </authorList>
    </citation>
    <scope>NUCLEOTIDE SEQUENCE</scope>
    <source>
        <strain evidence="2">30M1</strain>
    </source>
</reference>
<evidence type="ECO:0000256" key="1">
    <source>
        <dbReference type="SAM" id="SignalP"/>
    </source>
</evidence>
<keyword evidence="3" id="KW-1185">Reference proteome</keyword>
<accession>A0A9P4T4R3</accession>
<dbReference type="AlphaFoldDB" id="A0A9P4T4R3"/>
<gene>
    <name evidence="2" type="ORF">E8E13_003496</name>
</gene>
<evidence type="ECO:0000313" key="2">
    <source>
        <dbReference type="EMBL" id="KAF2994975.1"/>
    </source>
</evidence>
<organism evidence="2 3">
    <name type="scientific">Curvularia kusanoi</name>
    <name type="common">Cochliobolus kusanoi</name>
    <dbReference type="NCBI Taxonomy" id="90978"/>
    <lineage>
        <taxon>Eukaryota</taxon>
        <taxon>Fungi</taxon>
        <taxon>Dikarya</taxon>
        <taxon>Ascomycota</taxon>
        <taxon>Pezizomycotina</taxon>
        <taxon>Dothideomycetes</taxon>
        <taxon>Pleosporomycetidae</taxon>
        <taxon>Pleosporales</taxon>
        <taxon>Pleosporineae</taxon>
        <taxon>Pleosporaceae</taxon>
        <taxon>Curvularia</taxon>
    </lineage>
</organism>
<dbReference type="EMBL" id="SWKU01000036">
    <property type="protein sequence ID" value="KAF2994975.1"/>
    <property type="molecule type" value="Genomic_DNA"/>
</dbReference>